<name>A0A1E2UND9_9GAMM</name>
<dbReference type="GO" id="GO:0016020">
    <property type="term" value="C:membrane"/>
    <property type="evidence" value="ECO:0007669"/>
    <property type="project" value="InterPro"/>
</dbReference>
<dbReference type="Pfam" id="PF25975">
    <property type="entry name" value="CzcB_C"/>
    <property type="match status" value="1"/>
</dbReference>
<dbReference type="Pfam" id="PF19335">
    <property type="entry name" value="HMBD"/>
    <property type="match status" value="1"/>
</dbReference>
<evidence type="ECO:0000259" key="7">
    <source>
        <dbReference type="Pfam" id="PF25954"/>
    </source>
</evidence>
<organism evidence="9 10">
    <name type="scientific">Candidatus Thiodiazotropha endoloripes</name>
    <dbReference type="NCBI Taxonomy" id="1818881"/>
    <lineage>
        <taxon>Bacteria</taxon>
        <taxon>Pseudomonadati</taxon>
        <taxon>Pseudomonadota</taxon>
        <taxon>Gammaproteobacteria</taxon>
        <taxon>Chromatiales</taxon>
        <taxon>Sedimenticolaceae</taxon>
        <taxon>Candidatus Thiodiazotropha</taxon>
    </lineage>
</organism>
<evidence type="ECO:0000256" key="1">
    <source>
        <dbReference type="ARBA" id="ARBA00009477"/>
    </source>
</evidence>
<dbReference type="NCBIfam" id="TIGR01730">
    <property type="entry name" value="RND_mfp"/>
    <property type="match status" value="1"/>
</dbReference>
<feature type="domain" description="CusB-like three alpha-helical bundle" evidence="5">
    <location>
        <begin position="150"/>
        <end position="196"/>
    </location>
</feature>
<dbReference type="AlphaFoldDB" id="A0A1E2UND9"/>
<dbReference type="Gene3D" id="2.40.420.20">
    <property type="match status" value="1"/>
</dbReference>
<dbReference type="FunFam" id="2.40.30.170:FF:000010">
    <property type="entry name" value="Efflux RND transporter periplasmic adaptor subunit"/>
    <property type="match status" value="1"/>
</dbReference>
<dbReference type="RefSeq" id="WP_069024190.1">
    <property type="nucleotide sequence ID" value="NZ_LVJZ01000003.1"/>
</dbReference>
<sequence>MSSIRTKAIYPLLLLILFSHYSWAEEATQYTCPMHPHYIATDMGSCPICGMDLVALETAGSMPSAETEAGERAVVTIAPETIQNMGVRYGRAEMTAFGSRVRAYGVVAESERLRSEVSSRVAGWLERLSVTAVGDPIKKGDLLYQLFSPDLVAAQRDYVSALQGGNQQRIRSAAVRLEALGVSKGFIKSLRKQGKVVDRVPFYAVTDGTLSELRVREGAYVRPGETLAVIQDYRTVWINAAVAEKDLSEVSMETPVQVILPNLPGQVIESQIDYIHPTVDPDSRTGRVRLALSNQAGRLRPGAYADVLFEIDLARRLAVEESALLIGETGPYLVVALGDGRFQPRSVRTGRSSGGFTEILEGVDSEDLIVVSGQFLIDSESALRESFQKLQRIKLGLDQLPLSQQQLAMLDHMIDAALYIHEALVDGYDISPDQLQPAREIRDLLWPGFGATRLGPIMQGAAEAIELAQQARTESALQQALHQLVSELQPWVLNGRRDHYQQQGVRLYQDQQAQQLWLQLAGEPVNPYGAADGELVE</sequence>
<dbReference type="Pfam" id="PF25869">
    <property type="entry name" value="3HB_CusB"/>
    <property type="match status" value="1"/>
</dbReference>
<dbReference type="InterPro" id="IPR058792">
    <property type="entry name" value="Beta-barrel_RND_2"/>
</dbReference>
<dbReference type="InterPro" id="IPR058791">
    <property type="entry name" value="3HB_CusB"/>
</dbReference>
<dbReference type="GO" id="GO:0030288">
    <property type="term" value="C:outer membrane-bounded periplasmic space"/>
    <property type="evidence" value="ECO:0007669"/>
    <property type="project" value="TreeGrafter"/>
</dbReference>
<keyword evidence="2" id="KW-0813">Transport</keyword>
<dbReference type="InterPro" id="IPR058790">
    <property type="entry name" value="BSH_CusB"/>
</dbReference>
<feature type="signal peptide" evidence="3">
    <location>
        <begin position="1"/>
        <end position="24"/>
    </location>
</feature>
<keyword evidence="10" id="KW-1185">Reference proteome</keyword>
<dbReference type="Proteomes" id="UP000094849">
    <property type="component" value="Unassembled WGS sequence"/>
</dbReference>
<dbReference type="GO" id="GO:0015679">
    <property type="term" value="P:plasma membrane copper ion transport"/>
    <property type="evidence" value="ECO:0007669"/>
    <property type="project" value="TreeGrafter"/>
</dbReference>
<evidence type="ECO:0000256" key="3">
    <source>
        <dbReference type="SAM" id="SignalP"/>
    </source>
</evidence>
<proteinExistence type="inferred from homology"/>
<evidence type="ECO:0000256" key="2">
    <source>
        <dbReference type="ARBA" id="ARBA00022448"/>
    </source>
</evidence>
<dbReference type="InterPro" id="IPR058649">
    <property type="entry name" value="CzcB_C"/>
</dbReference>
<dbReference type="InterPro" id="IPR045800">
    <property type="entry name" value="HMBD"/>
</dbReference>
<dbReference type="InterPro" id="IPR051909">
    <property type="entry name" value="MFP_Cation_Efflux"/>
</dbReference>
<feature type="domain" description="Heavy metal binding" evidence="4">
    <location>
        <begin position="30"/>
        <end position="54"/>
    </location>
</feature>
<comment type="similarity">
    <text evidence="1">Belongs to the membrane fusion protein (MFP) (TC 8.A.1) family.</text>
</comment>
<dbReference type="GO" id="GO:0060003">
    <property type="term" value="P:copper ion export"/>
    <property type="evidence" value="ECO:0007669"/>
    <property type="project" value="TreeGrafter"/>
</dbReference>
<evidence type="ECO:0000313" key="10">
    <source>
        <dbReference type="Proteomes" id="UP000094849"/>
    </source>
</evidence>
<feature type="domain" description="CzcB-like C-terminal circularly permuted SH3-like" evidence="8">
    <location>
        <begin position="319"/>
        <end position="377"/>
    </location>
</feature>
<dbReference type="Gene3D" id="2.40.30.170">
    <property type="match status" value="1"/>
</dbReference>
<dbReference type="Pfam" id="PF25919">
    <property type="entry name" value="BSH_CusB"/>
    <property type="match status" value="1"/>
</dbReference>
<dbReference type="EMBL" id="LVJZ01000003">
    <property type="protein sequence ID" value="ODB96112.1"/>
    <property type="molecule type" value="Genomic_DNA"/>
</dbReference>
<feature type="domain" description="CusB-like barrel-sandwich hybrid" evidence="6">
    <location>
        <begin position="117"/>
        <end position="231"/>
    </location>
</feature>
<evidence type="ECO:0000313" key="9">
    <source>
        <dbReference type="EMBL" id="ODB96112.1"/>
    </source>
</evidence>
<evidence type="ECO:0000259" key="5">
    <source>
        <dbReference type="Pfam" id="PF25869"/>
    </source>
</evidence>
<feature type="domain" description="CusB-like beta-barrel" evidence="7">
    <location>
        <begin position="235"/>
        <end position="309"/>
    </location>
</feature>
<feature type="chain" id="PRO_5009119004" evidence="3">
    <location>
        <begin position="25"/>
        <end position="537"/>
    </location>
</feature>
<evidence type="ECO:0000259" key="8">
    <source>
        <dbReference type="Pfam" id="PF25975"/>
    </source>
</evidence>
<accession>A0A1E2UND9</accession>
<keyword evidence="3" id="KW-0732">Signal</keyword>
<dbReference type="SUPFAM" id="SSF111369">
    <property type="entry name" value="HlyD-like secretion proteins"/>
    <property type="match status" value="1"/>
</dbReference>
<dbReference type="InterPro" id="IPR006143">
    <property type="entry name" value="RND_pump_MFP"/>
</dbReference>
<dbReference type="PANTHER" id="PTHR30097">
    <property type="entry name" value="CATION EFFLUX SYSTEM PROTEIN CUSB"/>
    <property type="match status" value="1"/>
</dbReference>
<dbReference type="Pfam" id="PF25954">
    <property type="entry name" value="Beta-barrel_RND_2"/>
    <property type="match status" value="1"/>
</dbReference>
<dbReference type="PANTHER" id="PTHR30097:SF15">
    <property type="entry name" value="CATION EFFLUX SYSTEM PROTEIN CUSB"/>
    <property type="match status" value="1"/>
</dbReference>
<dbReference type="GO" id="GO:0046914">
    <property type="term" value="F:transition metal ion binding"/>
    <property type="evidence" value="ECO:0007669"/>
    <property type="project" value="TreeGrafter"/>
</dbReference>
<dbReference type="STRING" id="1818881.A3196_04645"/>
<dbReference type="GO" id="GO:0022857">
    <property type="term" value="F:transmembrane transporter activity"/>
    <property type="evidence" value="ECO:0007669"/>
    <property type="project" value="InterPro"/>
</dbReference>
<dbReference type="Gene3D" id="6.10.140.730">
    <property type="match status" value="1"/>
</dbReference>
<comment type="caution">
    <text evidence="9">The sequence shown here is derived from an EMBL/GenBank/DDBJ whole genome shotgun (WGS) entry which is preliminary data.</text>
</comment>
<evidence type="ECO:0000259" key="4">
    <source>
        <dbReference type="Pfam" id="PF19335"/>
    </source>
</evidence>
<protein>
    <submittedName>
        <fullName evidence="9">Uncharacterized protein</fullName>
    </submittedName>
</protein>
<reference evidence="9 10" key="1">
    <citation type="submission" date="2016-03" db="EMBL/GenBank/DDBJ databases">
        <title>Chemosynthetic sulphur-oxidizing symbionts of marine invertebrate animals are capable of nitrogen fixation.</title>
        <authorList>
            <person name="Petersen J.M."/>
            <person name="Kemper A."/>
            <person name="Gruber-Vodicka H."/>
            <person name="Cardini U."/>
            <person name="Geest Mvander."/>
            <person name="Kleiner M."/>
            <person name="Bulgheresi S."/>
            <person name="Fussmann M."/>
            <person name="Herbold C."/>
            <person name="Seah B.K.B."/>
            <person name="Antony C.Paul."/>
            <person name="Liu D."/>
            <person name="Belitz A."/>
            <person name="Weber M."/>
        </authorList>
    </citation>
    <scope>NUCLEOTIDE SEQUENCE [LARGE SCALE GENOMIC DNA]</scope>
    <source>
        <strain evidence="9">G_D</strain>
    </source>
</reference>
<gene>
    <name evidence="9" type="ORF">A3196_04645</name>
</gene>
<evidence type="ECO:0000259" key="6">
    <source>
        <dbReference type="Pfam" id="PF25919"/>
    </source>
</evidence>